<name>A0A6J4J615_9CHLR</name>
<keyword evidence="6" id="KW-0808">Transferase</keyword>
<evidence type="ECO:0000256" key="13">
    <source>
        <dbReference type="SAM" id="MobiDB-lite"/>
    </source>
</evidence>
<dbReference type="Gene3D" id="1.10.287.130">
    <property type="match status" value="1"/>
</dbReference>
<dbReference type="Gene3D" id="3.30.565.10">
    <property type="entry name" value="Histidine kinase-like ATPase, C-terminal domain"/>
    <property type="match status" value="1"/>
</dbReference>
<protein>
    <recommendedName>
        <fullName evidence="3">histidine kinase</fullName>
        <ecNumber evidence="3">2.7.13.3</ecNumber>
    </recommendedName>
</protein>
<dbReference type="EC" id="2.7.13.3" evidence="3"/>
<accession>A0A6J4J615</accession>
<dbReference type="CDD" id="cd16922">
    <property type="entry name" value="HATPase_EvgS-ArcB-TorS-like"/>
    <property type="match status" value="1"/>
</dbReference>
<dbReference type="InterPro" id="IPR003661">
    <property type="entry name" value="HisK_dim/P_dom"/>
</dbReference>
<dbReference type="Gene3D" id="3.40.50.2300">
    <property type="match status" value="1"/>
</dbReference>
<feature type="compositionally biased region" description="Gly residues" evidence="13">
    <location>
        <begin position="529"/>
        <end position="541"/>
    </location>
</feature>
<evidence type="ECO:0000313" key="16">
    <source>
        <dbReference type="EMBL" id="CAA9269378.1"/>
    </source>
</evidence>
<dbReference type="GO" id="GO:0000155">
    <property type="term" value="F:phosphorelay sensor kinase activity"/>
    <property type="evidence" value="ECO:0007669"/>
    <property type="project" value="InterPro"/>
</dbReference>
<dbReference type="Pfam" id="PF02518">
    <property type="entry name" value="HATPase_c"/>
    <property type="match status" value="1"/>
</dbReference>
<dbReference type="PRINTS" id="PR00344">
    <property type="entry name" value="BCTRLSENSOR"/>
</dbReference>
<dbReference type="InterPro" id="IPR003594">
    <property type="entry name" value="HATPase_dom"/>
</dbReference>
<keyword evidence="11" id="KW-0472">Membrane</keyword>
<dbReference type="PROSITE" id="PS50109">
    <property type="entry name" value="HIS_KIN"/>
    <property type="match status" value="1"/>
</dbReference>
<dbReference type="SUPFAM" id="SSF55874">
    <property type="entry name" value="ATPase domain of HSP90 chaperone/DNA topoisomerase II/histidine kinase"/>
    <property type="match status" value="1"/>
</dbReference>
<keyword evidence="4" id="KW-1003">Cell membrane</keyword>
<dbReference type="PROSITE" id="PS50110">
    <property type="entry name" value="RESPONSE_REGULATORY"/>
    <property type="match status" value="1"/>
</dbReference>
<evidence type="ECO:0000256" key="1">
    <source>
        <dbReference type="ARBA" id="ARBA00000085"/>
    </source>
</evidence>
<evidence type="ECO:0000256" key="4">
    <source>
        <dbReference type="ARBA" id="ARBA00022475"/>
    </source>
</evidence>
<evidence type="ECO:0000256" key="5">
    <source>
        <dbReference type="ARBA" id="ARBA00022553"/>
    </source>
</evidence>
<organism evidence="16">
    <name type="scientific">uncultured Chloroflexia bacterium</name>
    <dbReference type="NCBI Taxonomy" id="1672391"/>
    <lineage>
        <taxon>Bacteria</taxon>
        <taxon>Bacillati</taxon>
        <taxon>Chloroflexota</taxon>
        <taxon>Chloroflexia</taxon>
        <taxon>environmental samples</taxon>
    </lineage>
</organism>
<dbReference type="Gene3D" id="3.30.450.40">
    <property type="match status" value="1"/>
</dbReference>
<dbReference type="InterPro" id="IPR036890">
    <property type="entry name" value="HATPase_C_sf"/>
</dbReference>
<keyword evidence="7" id="KW-0547">Nucleotide-binding</keyword>
<dbReference type="PANTHER" id="PTHR43047:SF72">
    <property type="entry name" value="OSMOSENSING HISTIDINE PROTEIN KINASE SLN1"/>
    <property type="match status" value="1"/>
</dbReference>
<dbReference type="CDD" id="cd00082">
    <property type="entry name" value="HisKA"/>
    <property type="match status" value="1"/>
</dbReference>
<dbReference type="SMART" id="SM00388">
    <property type="entry name" value="HisKA"/>
    <property type="match status" value="1"/>
</dbReference>
<evidence type="ECO:0000256" key="10">
    <source>
        <dbReference type="ARBA" id="ARBA00023012"/>
    </source>
</evidence>
<keyword evidence="10" id="KW-0902">Two-component regulatory system</keyword>
<dbReference type="AlphaFoldDB" id="A0A6J4J615"/>
<keyword evidence="8" id="KW-0418">Kinase</keyword>
<evidence type="ECO:0000256" key="7">
    <source>
        <dbReference type="ARBA" id="ARBA00022741"/>
    </source>
</evidence>
<dbReference type="SMART" id="SM00387">
    <property type="entry name" value="HATPase_c"/>
    <property type="match status" value="1"/>
</dbReference>
<dbReference type="SUPFAM" id="SSF47384">
    <property type="entry name" value="Homodimeric domain of signal transducing histidine kinase"/>
    <property type="match status" value="1"/>
</dbReference>
<dbReference type="GO" id="GO:0005524">
    <property type="term" value="F:ATP binding"/>
    <property type="evidence" value="ECO:0007669"/>
    <property type="project" value="UniProtKB-KW"/>
</dbReference>
<evidence type="ECO:0000256" key="11">
    <source>
        <dbReference type="ARBA" id="ARBA00023136"/>
    </source>
</evidence>
<dbReference type="InterPro" id="IPR036097">
    <property type="entry name" value="HisK_dim/P_sf"/>
</dbReference>
<feature type="modified residue" description="4-aspartylphosphate" evidence="12">
    <location>
        <position position="64"/>
    </location>
</feature>
<comment type="catalytic activity">
    <reaction evidence="1">
        <text>ATP + protein L-histidine = ADP + protein N-phospho-L-histidine.</text>
        <dbReference type="EC" id="2.7.13.3"/>
    </reaction>
</comment>
<evidence type="ECO:0000259" key="14">
    <source>
        <dbReference type="PROSITE" id="PS50109"/>
    </source>
</evidence>
<dbReference type="GO" id="GO:0005886">
    <property type="term" value="C:plasma membrane"/>
    <property type="evidence" value="ECO:0007669"/>
    <property type="project" value="UniProtKB-SubCell"/>
</dbReference>
<evidence type="ECO:0000256" key="2">
    <source>
        <dbReference type="ARBA" id="ARBA00004236"/>
    </source>
</evidence>
<comment type="subcellular location">
    <subcellularLocation>
        <location evidence="2">Cell membrane</location>
    </subcellularLocation>
</comment>
<dbReference type="SUPFAM" id="SSF55781">
    <property type="entry name" value="GAF domain-like"/>
    <property type="match status" value="1"/>
</dbReference>
<keyword evidence="5 12" id="KW-0597">Phosphoprotein</keyword>
<evidence type="ECO:0000259" key="15">
    <source>
        <dbReference type="PROSITE" id="PS50110"/>
    </source>
</evidence>
<dbReference type="InterPro" id="IPR005467">
    <property type="entry name" value="His_kinase_dom"/>
</dbReference>
<sequence length="541" mass="58320">MMSTASTSLSVPTGSVLVVDDEPHMGTICAQTLRLDAHSVQTTTDPLAALELLQRSHFDVLLTDISMPEMSGLELAHRAHLHQPAIGVVMMTGYASYENMAAALRQGVADFLPKPFEMAQLRLTITRALQRQRLIHENVRLQSLVDLLEASQQFSASLDPTRISSAILRAIQRVSGMNCVHVNLVEADTLVDSGVAHDGVCMLADARSGLARANVADGERRAPNVVRFPLNAADEHVGEVVLATEHAAAQTRVLTAVVQMLANHGAVALHNARLYAARAELDHQKSEFITIASHELRTPLSIILGYSSMLRDKLVGQQSVYSDYLDQVVRAGLRINDIVDDLINLRHLDVGEAVTKFTEVSLQEVIDAAVEELRPLAAALGVRLDVRHQRRPLILRADREKLMMVIANIAANGIRFTPRGGSVTIVSGLQKPSHGGNLVVAVRDTGIGIPTHELRRIFDRFYQVAEARTREHGGMGLGLAIARGFVELHQGSIDVESEPGRGSMFVVTLPSCLLLPGSTHEGAASAAPGNGGTPRGSGDGR</sequence>
<dbReference type="FunFam" id="3.30.565.10:FF:000023">
    <property type="entry name" value="PAS domain-containing sensor histidine kinase"/>
    <property type="match status" value="1"/>
</dbReference>
<dbReference type="InterPro" id="IPR001789">
    <property type="entry name" value="Sig_transdc_resp-reg_receiver"/>
</dbReference>
<evidence type="ECO:0000256" key="8">
    <source>
        <dbReference type="ARBA" id="ARBA00022777"/>
    </source>
</evidence>
<gene>
    <name evidence="16" type="ORF">AVDCRST_MAG26-2742</name>
</gene>
<feature type="region of interest" description="Disordered" evidence="13">
    <location>
        <begin position="520"/>
        <end position="541"/>
    </location>
</feature>
<dbReference type="GO" id="GO:0009927">
    <property type="term" value="F:histidine phosphotransfer kinase activity"/>
    <property type="evidence" value="ECO:0007669"/>
    <property type="project" value="TreeGrafter"/>
</dbReference>
<dbReference type="PANTHER" id="PTHR43047">
    <property type="entry name" value="TWO-COMPONENT HISTIDINE PROTEIN KINASE"/>
    <property type="match status" value="1"/>
</dbReference>
<reference evidence="16" key="1">
    <citation type="submission" date="2020-02" db="EMBL/GenBank/DDBJ databases">
        <authorList>
            <person name="Meier V. D."/>
        </authorList>
    </citation>
    <scope>NUCLEOTIDE SEQUENCE</scope>
    <source>
        <strain evidence="16">AVDCRST_MAG26</strain>
    </source>
</reference>
<evidence type="ECO:0000256" key="6">
    <source>
        <dbReference type="ARBA" id="ARBA00022679"/>
    </source>
</evidence>
<dbReference type="InterPro" id="IPR029016">
    <property type="entry name" value="GAF-like_dom_sf"/>
</dbReference>
<feature type="domain" description="Response regulatory" evidence="15">
    <location>
        <begin position="15"/>
        <end position="129"/>
    </location>
</feature>
<feature type="domain" description="Histidine kinase" evidence="14">
    <location>
        <begin position="291"/>
        <end position="513"/>
    </location>
</feature>
<dbReference type="SMART" id="SM00448">
    <property type="entry name" value="REC"/>
    <property type="match status" value="1"/>
</dbReference>
<evidence type="ECO:0000256" key="12">
    <source>
        <dbReference type="PROSITE-ProRule" id="PRU00169"/>
    </source>
</evidence>
<proteinExistence type="predicted"/>
<keyword evidence="9" id="KW-0067">ATP-binding</keyword>
<dbReference type="EMBL" id="CADCTK010000637">
    <property type="protein sequence ID" value="CAA9269378.1"/>
    <property type="molecule type" value="Genomic_DNA"/>
</dbReference>
<dbReference type="SUPFAM" id="SSF52172">
    <property type="entry name" value="CheY-like"/>
    <property type="match status" value="1"/>
</dbReference>
<evidence type="ECO:0000256" key="9">
    <source>
        <dbReference type="ARBA" id="ARBA00022840"/>
    </source>
</evidence>
<dbReference type="InterPro" id="IPR011006">
    <property type="entry name" value="CheY-like_superfamily"/>
</dbReference>
<evidence type="ECO:0000256" key="3">
    <source>
        <dbReference type="ARBA" id="ARBA00012438"/>
    </source>
</evidence>
<dbReference type="Pfam" id="PF00512">
    <property type="entry name" value="HisKA"/>
    <property type="match status" value="1"/>
</dbReference>
<dbReference type="Pfam" id="PF00072">
    <property type="entry name" value="Response_reg"/>
    <property type="match status" value="1"/>
</dbReference>
<dbReference type="InterPro" id="IPR004358">
    <property type="entry name" value="Sig_transdc_His_kin-like_C"/>
</dbReference>